<feature type="chain" id="PRO_5007156979" description="Outer membrane assembly lipoprotein YfiO" evidence="1">
    <location>
        <begin position="24"/>
        <end position="707"/>
    </location>
</feature>
<name>A0A117UUS2_9SPHN</name>
<proteinExistence type="predicted"/>
<protein>
    <recommendedName>
        <fullName evidence="4">Outer membrane assembly lipoprotein YfiO</fullName>
    </recommendedName>
</protein>
<evidence type="ECO:0000313" key="2">
    <source>
        <dbReference type="EMBL" id="KUR71236.1"/>
    </source>
</evidence>
<comment type="caution">
    <text evidence="2">The sequence shown here is derived from an EMBL/GenBank/DDBJ whole genome shotgun (WGS) entry which is preliminary data.</text>
</comment>
<sequence length="707" mass="75031">MRLRLTRGVIMAGLLASSGVALACADTGCEPAWSLFGGALACHNRVVIAPGNDSRLNLLALLRDSAGLGLTGGVATGGDYPKHAYDEEDFGHVFLDWGLATRGWVPEADPLADAPPGPCERFKAASPAFTAAMAANRALGEAERGALTTAREKLVARCSDSALPTVLPQVRVGSAPAKAFLGYLAASDAFYGARYDEAATGYRALAGASDPWVAETATYMVARAELGAALAKSINEYGFFDGLKTVDKAAALRGKAALADYLKAWPKGRYTDSARGLERRALWLAGDFPALGQRYESLLASAPKDGAPIVDLINEADGKYLSTSDNPDPRGGGLLLLAAADLKAMRVADPDDRYDTGGAETPLDVAALGSQQAAFMRAPALYAFLQANHAFYVAKDYARVLQLIPDDAKRTAYTPLAFSRQVLRGQALAAKGDPNEAGFWLELMGGAKALWQRPTVELGLAMNWERHGKLAQVFAADSPITDSDVREILLAHSAGPALLRSAALDGARPRHERDAALFTLLYKQLSRGDYAGFAANLPLVRADAQPEGIWNIGAGAPVAIGLFSKGRTAGGGFACPTIDATARALAANPRDVHARLCLGEFWRLNGFDGFTALDTAPPRGRLGGAANDYRGAPLARGAIYASVIGDPRSTPDERAYALFRAVSCYAPSGYNGCGGVDAPVAQRKAWFDRLRREFPKSAWTQKLKYYW</sequence>
<evidence type="ECO:0000313" key="3">
    <source>
        <dbReference type="Proteomes" id="UP000058012"/>
    </source>
</evidence>
<dbReference type="Proteomes" id="UP000058012">
    <property type="component" value="Unassembled WGS sequence"/>
</dbReference>
<organism evidence="2 3">
    <name type="scientific">Novosphingobium fuchskuhlense</name>
    <dbReference type="NCBI Taxonomy" id="1117702"/>
    <lineage>
        <taxon>Bacteria</taxon>
        <taxon>Pseudomonadati</taxon>
        <taxon>Pseudomonadota</taxon>
        <taxon>Alphaproteobacteria</taxon>
        <taxon>Sphingomonadales</taxon>
        <taxon>Sphingomonadaceae</taxon>
        <taxon>Novosphingobium</taxon>
    </lineage>
</organism>
<reference evidence="2 3" key="1">
    <citation type="submission" date="2015-10" db="EMBL/GenBank/DDBJ databases">
        <title>Draft genome sequence of Novosphingobium fuchskuhlense DSM 25065 isolated from a surface water sample of the southwest basin of Lake Grosse Fuchskuhle.</title>
        <authorList>
            <person name="Ruckert C."/>
            <person name="Winkler A."/>
            <person name="Glaeser J."/>
            <person name="Grossart H.-P."/>
            <person name="Kalinowski J."/>
            <person name="Glaeser S."/>
        </authorList>
    </citation>
    <scope>NUCLEOTIDE SEQUENCE [LARGE SCALE GENOMIC DNA]</scope>
    <source>
        <strain evidence="2 3">FNE08-7</strain>
    </source>
</reference>
<dbReference type="RefSeq" id="WP_067910578.1">
    <property type="nucleotide sequence ID" value="NZ_KQ954245.1"/>
</dbReference>
<accession>A0A117UUS2</accession>
<keyword evidence="3" id="KW-1185">Reference proteome</keyword>
<gene>
    <name evidence="2" type="ORF">AQZ52_11240</name>
</gene>
<feature type="signal peptide" evidence="1">
    <location>
        <begin position="1"/>
        <end position="23"/>
    </location>
</feature>
<evidence type="ECO:0008006" key="4">
    <source>
        <dbReference type="Google" id="ProtNLM"/>
    </source>
</evidence>
<dbReference type="PROSITE" id="PS51257">
    <property type="entry name" value="PROKAR_LIPOPROTEIN"/>
    <property type="match status" value="1"/>
</dbReference>
<keyword evidence="1" id="KW-0732">Signal</keyword>
<dbReference type="EMBL" id="LLZS01000007">
    <property type="protein sequence ID" value="KUR71236.1"/>
    <property type="molecule type" value="Genomic_DNA"/>
</dbReference>
<dbReference type="OrthoDB" id="5583261at2"/>
<evidence type="ECO:0000256" key="1">
    <source>
        <dbReference type="SAM" id="SignalP"/>
    </source>
</evidence>
<dbReference type="AlphaFoldDB" id="A0A117UUS2"/>
<dbReference type="STRING" id="1117702.AQZ52_11240"/>